<feature type="compositionally biased region" description="Polar residues" evidence="1">
    <location>
        <begin position="313"/>
        <end position="322"/>
    </location>
</feature>
<organism evidence="5 6">
    <name type="scientific">Lunasporangiospora selenospora</name>
    <dbReference type="NCBI Taxonomy" id="979761"/>
    <lineage>
        <taxon>Eukaryota</taxon>
        <taxon>Fungi</taxon>
        <taxon>Fungi incertae sedis</taxon>
        <taxon>Mucoromycota</taxon>
        <taxon>Mortierellomycotina</taxon>
        <taxon>Mortierellomycetes</taxon>
        <taxon>Mortierellales</taxon>
        <taxon>Mortierellaceae</taxon>
        <taxon>Lunasporangiospora</taxon>
    </lineage>
</organism>
<gene>
    <name evidence="5" type="ORF">BGW38_001443</name>
</gene>
<feature type="domain" description="Vacuolar import/degradation Vid27 C-terminal" evidence="2">
    <location>
        <begin position="320"/>
        <end position="654"/>
    </location>
</feature>
<feature type="region of interest" description="Disordered" evidence="1">
    <location>
        <begin position="247"/>
        <end position="322"/>
    </location>
</feature>
<feature type="compositionally biased region" description="Low complexity" evidence="1">
    <location>
        <begin position="63"/>
        <end position="77"/>
    </location>
</feature>
<feature type="compositionally biased region" description="Acidic residues" evidence="1">
    <location>
        <begin position="286"/>
        <end position="308"/>
    </location>
</feature>
<feature type="compositionally biased region" description="Low complexity" evidence="1">
    <location>
        <begin position="247"/>
        <end position="257"/>
    </location>
</feature>
<dbReference type="Pfam" id="PF17747">
    <property type="entry name" value="VID27_PH"/>
    <property type="match status" value="1"/>
</dbReference>
<dbReference type="Pfam" id="PF08553">
    <property type="entry name" value="VID27"/>
    <property type="match status" value="1"/>
</dbReference>
<dbReference type="Proteomes" id="UP000780801">
    <property type="component" value="Unassembled WGS sequence"/>
</dbReference>
<sequence length="658" mass="73510">MKMRKTPKESGNTFEYICDDDTTVYTANSFEITIYQCMYQRKHQKTHFNADEQEFREFEVRSPRSQPTSPSSSGSSRVQRRTNSPSNDRKVSVKSEPGIKINLPSLPQLLERHECLAEAYGTLGLFDSRTGLFNDSAEGFIRVVRTSSENYWLIVIDTSERQLLAQPFSRSMTPVFTPAKLSLIWAFDDTAGKYTWIFRFADLGPLKNVQLKLGECMVETLRCADAAEAQKQRQAQAVEHAQAQAVKRAQAQATERAQALEREQPKFRTAPRAGSSAQGQLKYEERSEEEQDSGSEEEAEESDDDDDFMVSSGSQQDGQKNSHLAVGFKDRSFVVRGSKIGVFSHDREDGRLKFETTITNLNGLSRGTVKPSRILLHDADASMMMIDEDDGDTVYKMDLEYGKIVEEWNLPGTTGVKNLIPNSKYSQQSGEQTLIGHSKEAMFRIDPRLAGSKIVAKDFKQYAKGNHFTCGTTTTNGSLAVAGAKGDIKLFNIMGKNAKTALPGLGEPITGIDVTGSGQYLLATTASYLLVIDVLNPGNKSLGFDRSFPIDSKPDPIKLTLRPEHVAAMRHRVNFTPARFNTGIGEEEKTIVTSTGPYVITWNFRRVKLGYKDYQIKQYDDNVVADNFKYGQDRSIIVALPHDVTSVQKKNMVNSETF</sequence>
<comment type="caution">
    <text evidence="5">The sequence shown here is derived from an EMBL/GenBank/DDBJ whole genome shotgun (WGS) entry which is preliminary data.</text>
</comment>
<reference evidence="5" key="1">
    <citation type="journal article" date="2020" name="Fungal Divers.">
        <title>Resolving the Mortierellaceae phylogeny through synthesis of multi-gene phylogenetics and phylogenomics.</title>
        <authorList>
            <person name="Vandepol N."/>
            <person name="Liber J."/>
            <person name="Desiro A."/>
            <person name="Na H."/>
            <person name="Kennedy M."/>
            <person name="Barry K."/>
            <person name="Grigoriev I.V."/>
            <person name="Miller A.N."/>
            <person name="O'Donnell K."/>
            <person name="Stajich J.E."/>
            <person name="Bonito G."/>
        </authorList>
    </citation>
    <scope>NUCLEOTIDE SEQUENCE</scope>
    <source>
        <strain evidence="5">KOD1015</strain>
    </source>
</reference>
<evidence type="ECO:0000313" key="5">
    <source>
        <dbReference type="EMBL" id="KAF9581509.1"/>
    </source>
</evidence>
<dbReference type="OrthoDB" id="10251113at2759"/>
<dbReference type="PANTHER" id="PTHR31913:SF0">
    <property type="entry name" value="VACUOLAR IMPORT AND DEGRADATION PROTEIN 27"/>
    <property type="match status" value="1"/>
</dbReference>
<feature type="domain" description="Vid27 PH-like" evidence="3">
    <location>
        <begin position="115"/>
        <end position="219"/>
    </location>
</feature>
<evidence type="ECO:0000256" key="1">
    <source>
        <dbReference type="SAM" id="MobiDB-lite"/>
    </source>
</evidence>
<feature type="domain" description="Vid27 N-terminal" evidence="4">
    <location>
        <begin position="8"/>
        <end position="59"/>
    </location>
</feature>
<dbReference type="InterPro" id="IPR013863">
    <property type="entry name" value="VID27_C"/>
</dbReference>
<evidence type="ECO:0000259" key="4">
    <source>
        <dbReference type="Pfam" id="PF17748"/>
    </source>
</evidence>
<keyword evidence="6" id="KW-1185">Reference proteome</keyword>
<name>A0A9P6FU62_9FUNG</name>
<dbReference type="AlphaFoldDB" id="A0A9P6FU62"/>
<dbReference type="InterPro" id="IPR040768">
    <property type="entry name" value="Vid27_PH"/>
</dbReference>
<dbReference type="InterPro" id="IPR040979">
    <property type="entry name" value="Vid27_N"/>
</dbReference>
<dbReference type="InterPro" id="IPR040458">
    <property type="entry name" value="Vid27"/>
</dbReference>
<proteinExistence type="predicted"/>
<feature type="region of interest" description="Disordered" evidence="1">
    <location>
        <begin position="56"/>
        <end position="94"/>
    </location>
</feature>
<protein>
    <submittedName>
        <fullName evidence="5">Uncharacterized protein</fullName>
    </submittedName>
</protein>
<dbReference type="PANTHER" id="PTHR31913">
    <property type="entry name" value="VACUOLAR IMPORT AND DEGRADATION PROTEIN 27"/>
    <property type="match status" value="1"/>
</dbReference>
<dbReference type="SUPFAM" id="SSF69322">
    <property type="entry name" value="Tricorn protease domain 2"/>
    <property type="match status" value="1"/>
</dbReference>
<evidence type="ECO:0000259" key="2">
    <source>
        <dbReference type="Pfam" id="PF08553"/>
    </source>
</evidence>
<dbReference type="GO" id="GO:0005737">
    <property type="term" value="C:cytoplasm"/>
    <property type="evidence" value="ECO:0007669"/>
    <property type="project" value="TreeGrafter"/>
</dbReference>
<dbReference type="EMBL" id="JAABOA010001455">
    <property type="protein sequence ID" value="KAF9581509.1"/>
    <property type="molecule type" value="Genomic_DNA"/>
</dbReference>
<accession>A0A9P6FU62</accession>
<dbReference type="Pfam" id="PF17748">
    <property type="entry name" value="VID27_N"/>
    <property type="match status" value="1"/>
</dbReference>
<evidence type="ECO:0000313" key="6">
    <source>
        <dbReference type="Proteomes" id="UP000780801"/>
    </source>
</evidence>
<evidence type="ECO:0000259" key="3">
    <source>
        <dbReference type="Pfam" id="PF17747"/>
    </source>
</evidence>
<dbReference type="GO" id="GO:0005634">
    <property type="term" value="C:nucleus"/>
    <property type="evidence" value="ECO:0007669"/>
    <property type="project" value="TreeGrafter"/>
</dbReference>